<dbReference type="Pfam" id="PF04880">
    <property type="entry name" value="NUDE_C"/>
    <property type="match status" value="1"/>
</dbReference>
<dbReference type="GO" id="GO:0047496">
    <property type="term" value="P:vesicle transport along microtubule"/>
    <property type="evidence" value="ECO:0007669"/>
    <property type="project" value="TreeGrafter"/>
</dbReference>
<comment type="caution">
    <text evidence="10">The sequence shown here is derived from an EMBL/GenBank/DDBJ whole genome shotgun (WGS) entry which is preliminary data.</text>
</comment>
<evidence type="ECO:0000256" key="6">
    <source>
        <dbReference type="ARBA" id="ARBA00023212"/>
    </source>
</evidence>
<dbReference type="GO" id="GO:0008017">
    <property type="term" value="F:microtubule binding"/>
    <property type="evidence" value="ECO:0007669"/>
    <property type="project" value="InterPro"/>
</dbReference>
<feature type="compositionally biased region" description="Polar residues" evidence="8">
    <location>
        <begin position="314"/>
        <end position="339"/>
    </location>
</feature>
<dbReference type="EMBL" id="PDLM01000016">
    <property type="protein sequence ID" value="RDW59901.1"/>
    <property type="molecule type" value="Genomic_DNA"/>
</dbReference>
<evidence type="ECO:0000256" key="8">
    <source>
        <dbReference type="SAM" id="MobiDB-lite"/>
    </source>
</evidence>
<evidence type="ECO:0000313" key="11">
    <source>
        <dbReference type="Proteomes" id="UP000256645"/>
    </source>
</evidence>
<keyword evidence="6" id="KW-0206">Cytoskeleton</keyword>
<comment type="subcellular location">
    <subcellularLocation>
        <location evidence="1">Cytoplasm</location>
        <location evidence="1">Cytoskeleton</location>
    </subcellularLocation>
</comment>
<dbReference type="Proteomes" id="UP000256645">
    <property type="component" value="Unassembled WGS sequence"/>
</dbReference>
<keyword evidence="11" id="KW-1185">Reference proteome</keyword>
<dbReference type="GO" id="GO:0007059">
    <property type="term" value="P:chromosome segregation"/>
    <property type="evidence" value="ECO:0007669"/>
    <property type="project" value="TreeGrafter"/>
</dbReference>
<dbReference type="GO" id="GO:0000776">
    <property type="term" value="C:kinetochore"/>
    <property type="evidence" value="ECO:0007669"/>
    <property type="project" value="TreeGrafter"/>
</dbReference>
<feature type="compositionally biased region" description="Basic and acidic residues" evidence="8">
    <location>
        <begin position="579"/>
        <end position="593"/>
    </location>
</feature>
<evidence type="ECO:0000256" key="4">
    <source>
        <dbReference type="ARBA" id="ARBA00022701"/>
    </source>
</evidence>
<dbReference type="InterPro" id="IPR006964">
    <property type="entry name" value="NUDE_dom"/>
</dbReference>
<keyword evidence="5 7" id="KW-0175">Coiled coil</keyword>
<feature type="compositionally biased region" description="Polar residues" evidence="8">
    <location>
        <begin position="569"/>
        <end position="578"/>
    </location>
</feature>
<organism evidence="10 11">
    <name type="scientific">Coleophoma cylindrospora</name>
    <dbReference type="NCBI Taxonomy" id="1849047"/>
    <lineage>
        <taxon>Eukaryota</taxon>
        <taxon>Fungi</taxon>
        <taxon>Dikarya</taxon>
        <taxon>Ascomycota</taxon>
        <taxon>Pezizomycotina</taxon>
        <taxon>Leotiomycetes</taxon>
        <taxon>Helotiales</taxon>
        <taxon>Dermateaceae</taxon>
        <taxon>Coleophoma</taxon>
    </lineage>
</organism>
<feature type="compositionally biased region" description="Low complexity" evidence="8">
    <location>
        <begin position="340"/>
        <end position="353"/>
    </location>
</feature>
<dbReference type="PANTHER" id="PTHR10921:SF1">
    <property type="entry name" value="NUCLEAR DISTRIBUTION PROTEIN NUDE HOMOLOG"/>
    <property type="match status" value="1"/>
</dbReference>
<feature type="compositionally biased region" description="Low complexity" evidence="8">
    <location>
        <begin position="621"/>
        <end position="639"/>
    </location>
</feature>
<feature type="compositionally biased region" description="Low complexity" evidence="8">
    <location>
        <begin position="363"/>
        <end position="376"/>
    </location>
</feature>
<dbReference type="InterPro" id="IPR033494">
    <property type="entry name" value="NUDE"/>
</dbReference>
<dbReference type="PANTHER" id="PTHR10921">
    <property type="entry name" value="NUCLEAR DISTRIBUTION PROTEIN NUDE HOMOLOG 1"/>
    <property type="match status" value="1"/>
</dbReference>
<reference evidence="10 11" key="1">
    <citation type="journal article" date="2018" name="IMA Fungus">
        <title>IMA Genome-F 9: Draft genome sequence of Annulohypoxylon stygium, Aspergillus mulundensis, Berkeleyomyces basicola (syn. Thielaviopsis basicola), Ceratocystis smalleyi, two Cercospora beticola strains, Coleophoma cylindrospora, Fusarium fracticaudum, Phialophora cf. hyalina, and Morchella septimelata.</title>
        <authorList>
            <person name="Wingfield B.D."/>
            <person name="Bills G.F."/>
            <person name="Dong Y."/>
            <person name="Huang W."/>
            <person name="Nel W.J."/>
            <person name="Swalarsk-Parry B.S."/>
            <person name="Vaghefi N."/>
            <person name="Wilken P.M."/>
            <person name="An Z."/>
            <person name="de Beer Z.W."/>
            <person name="De Vos L."/>
            <person name="Chen L."/>
            <person name="Duong T.A."/>
            <person name="Gao Y."/>
            <person name="Hammerbacher A."/>
            <person name="Kikkert J.R."/>
            <person name="Li Y."/>
            <person name="Li H."/>
            <person name="Li K."/>
            <person name="Li Q."/>
            <person name="Liu X."/>
            <person name="Ma X."/>
            <person name="Naidoo K."/>
            <person name="Pethybridge S.J."/>
            <person name="Sun J."/>
            <person name="Steenkamp E.T."/>
            <person name="van der Nest M.A."/>
            <person name="van Wyk S."/>
            <person name="Wingfield M.J."/>
            <person name="Xiong C."/>
            <person name="Yue Q."/>
            <person name="Zhang X."/>
        </authorList>
    </citation>
    <scope>NUCLEOTIDE SEQUENCE [LARGE SCALE GENOMIC DNA]</scope>
    <source>
        <strain evidence="10 11">BP6252</strain>
    </source>
</reference>
<dbReference type="STRING" id="1849047.A0A3D8QDW3"/>
<feature type="domain" description="NUDE" evidence="9">
    <location>
        <begin position="245"/>
        <end position="410"/>
    </location>
</feature>
<dbReference type="GO" id="GO:0005874">
    <property type="term" value="C:microtubule"/>
    <property type="evidence" value="ECO:0007669"/>
    <property type="project" value="UniProtKB-KW"/>
</dbReference>
<evidence type="ECO:0000259" key="9">
    <source>
        <dbReference type="Pfam" id="PF04880"/>
    </source>
</evidence>
<dbReference type="GO" id="GO:0000132">
    <property type="term" value="P:establishment of mitotic spindle orientation"/>
    <property type="evidence" value="ECO:0007669"/>
    <property type="project" value="TreeGrafter"/>
</dbReference>
<evidence type="ECO:0000313" key="10">
    <source>
        <dbReference type="EMBL" id="RDW59901.1"/>
    </source>
</evidence>
<sequence>MLQGYRSLNHVQEKHRLGQHQQSAATTGDKPAISTTTTDRDFYDDPPEHSRPERTLRQLLRPILHPSSTSTPQTASPNNTTTRHSLLAIEPYALLRRTLESVPGVTSQFFRRPFMAEPPSSPPSDLSTPAQQLEYYKAQYEQLEHELAEFQESSKELEHELEKDVEQAEQRERSLKEKVESLRFEVDEWKTKYKQAKAEANSAQNTLQKEITTLRDTNRTLQLHLRDIEVANDDFERQARNTSSSLEDMESKFNVAIERAVMMEEEIKIGEEEREQLRIETQRLRDELSDLKIEAEIMQDKLRKRQLSSLDTDLTVSGSPLYQGSPVSTASSPMITTPPDTKSVSTADTVSDTPTPPSPPMSDAPAPARSAGLKTPSKPPTKHRPPPSTHSTTPKPRATRALSTNFRSSQGTANFRASQGPPSVPVRSTAASRGRNATPALIRNAKAKAPATRGVPNSTSLTHIRTLTAQMARLEQRVHSARSKLPAPVHTPPRASPRTASAMGHNYMPPSVTIRSRKRTHGSTTSSASLAGEDQDTPSTKHVPRLSTSGISRLSFGPLPTRDNDSRPSSRASTTNYSRPERPASRTAMERPGSRASLSGARTPLGHYSQSSIAESRRPRSSIGGSFAASHGHGHSYSQSISNLDLDELRDDAEAPTPSRRSTFSKSDFEGANSAIPLPAGRRRSGPITMTPTARRASSAAALRDVQENEVAMKQPVRTRKLTDVGETY</sequence>
<feature type="region of interest" description="Disordered" evidence="8">
    <location>
        <begin position="478"/>
        <end position="639"/>
    </location>
</feature>
<dbReference type="AlphaFoldDB" id="A0A3D8QDW3"/>
<feature type="region of interest" description="Disordered" evidence="8">
    <location>
        <begin position="64"/>
        <end position="83"/>
    </location>
</feature>
<protein>
    <recommendedName>
        <fullName evidence="9">NUDE domain-containing protein</fullName>
    </recommendedName>
</protein>
<accession>A0A3D8QDW3</accession>
<feature type="compositionally biased region" description="Polar residues" evidence="8">
    <location>
        <begin position="401"/>
        <end position="421"/>
    </location>
</feature>
<evidence type="ECO:0000256" key="1">
    <source>
        <dbReference type="ARBA" id="ARBA00004245"/>
    </source>
</evidence>
<evidence type="ECO:0000256" key="2">
    <source>
        <dbReference type="ARBA" id="ARBA00007429"/>
    </source>
</evidence>
<feature type="compositionally biased region" description="Low complexity" evidence="8">
    <location>
        <begin position="66"/>
        <end position="82"/>
    </location>
</feature>
<evidence type="ECO:0000256" key="5">
    <source>
        <dbReference type="ARBA" id="ARBA00023054"/>
    </source>
</evidence>
<dbReference type="Gene3D" id="6.10.250.1080">
    <property type="match status" value="1"/>
</dbReference>
<dbReference type="GO" id="GO:0007020">
    <property type="term" value="P:microtubule nucleation"/>
    <property type="evidence" value="ECO:0007669"/>
    <property type="project" value="TreeGrafter"/>
</dbReference>
<feature type="region of interest" description="Disordered" evidence="8">
    <location>
        <begin position="314"/>
        <end position="441"/>
    </location>
</feature>
<dbReference type="SUPFAM" id="SSF57997">
    <property type="entry name" value="Tropomyosin"/>
    <property type="match status" value="1"/>
</dbReference>
<dbReference type="GO" id="GO:0051642">
    <property type="term" value="P:centrosome localization"/>
    <property type="evidence" value="ECO:0007669"/>
    <property type="project" value="TreeGrafter"/>
</dbReference>
<proteinExistence type="inferred from homology"/>
<name>A0A3D8QDW3_9HELO</name>
<feature type="region of interest" description="Disordered" evidence="8">
    <location>
        <begin position="13"/>
        <end position="54"/>
    </location>
</feature>
<gene>
    <name evidence="10" type="ORF">BP6252_12988</name>
</gene>
<keyword evidence="4" id="KW-0493">Microtubule</keyword>
<dbReference type="OrthoDB" id="5877028at2759"/>
<feature type="region of interest" description="Disordered" evidence="8">
    <location>
        <begin position="652"/>
        <end position="706"/>
    </location>
</feature>
<evidence type="ECO:0000256" key="3">
    <source>
        <dbReference type="ARBA" id="ARBA00022490"/>
    </source>
</evidence>
<feature type="coiled-coil region" evidence="7">
    <location>
        <begin position="133"/>
        <end position="301"/>
    </location>
</feature>
<feature type="compositionally biased region" description="Basic and acidic residues" evidence="8">
    <location>
        <begin position="38"/>
        <end position="54"/>
    </location>
</feature>
<comment type="similarity">
    <text evidence="2">Belongs to the nudE family.</text>
</comment>
<keyword evidence="3" id="KW-0963">Cytoplasm</keyword>
<dbReference type="GO" id="GO:0005871">
    <property type="term" value="C:kinesin complex"/>
    <property type="evidence" value="ECO:0007669"/>
    <property type="project" value="TreeGrafter"/>
</dbReference>
<evidence type="ECO:0000256" key="7">
    <source>
        <dbReference type="SAM" id="Coils"/>
    </source>
</evidence>